<evidence type="ECO:0000313" key="2">
    <source>
        <dbReference type="EMBL" id="KAK5775456.1"/>
    </source>
</evidence>
<dbReference type="EMBL" id="JARKNE010000012">
    <property type="protein sequence ID" value="KAK5775456.1"/>
    <property type="molecule type" value="Genomic_DNA"/>
</dbReference>
<accession>A0ABR0MN75</accession>
<feature type="region of interest" description="Disordered" evidence="1">
    <location>
        <begin position="1"/>
        <end position="52"/>
    </location>
</feature>
<feature type="compositionally biased region" description="Polar residues" evidence="1">
    <location>
        <begin position="42"/>
        <end position="52"/>
    </location>
</feature>
<comment type="caution">
    <text evidence="2">The sequence shown here is derived from an EMBL/GenBank/DDBJ whole genome shotgun (WGS) entry which is preliminary data.</text>
</comment>
<sequence length="160" mass="18065">MDISSILKGTCGQEKTTTVPPQKLVARKKARSTEGSSRHIPNPSTLENPLKTNPLTQEATPIELEIPKLNKFDCKAIDPTYDSEEKVWDRFKAQEERHKAELKRLCQSHGETFKKYQEDTQKKLVEALLNLKSNLIPLAQVAIGPLDLSKVNFNNLKISL</sequence>
<gene>
    <name evidence="2" type="ORF">PVK06_043350</name>
</gene>
<reference evidence="2 3" key="1">
    <citation type="submission" date="2023-03" db="EMBL/GenBank/DDBJ databases">
        <title>WGS of Gossypium arboreum.</title>
        <authorList>
            <person name="Yu D."/>
        </authorList>
    </citation>
    <scope>NUCLEOTIDE SEQUENCE [LARGE SCALE GENOMIC DNA]</scope>
    <source>
        <tissue evidence="2">Leaf</tissue>
    </source>
</reference>
<evidence type="ECO:0000256" key="1">
    <source>
        <dbReference type="SAM" id="MobiDB-lite"/>
    </source>
</evidence>
<proteinExistence type="predicted"/>
<organism evidence="2 3">
    <name type="scientific">Gossypium arboreum</name>
    <name type="common">Tree cotton</name>
    <name type="synonym">Gossypium nanking</name>
    <dbReference type="NCBI Taxonomy" id="29729"/>
    <lineage>
        <taxon>Eukaryota</taxon>
        <taxon>Viridiplantae</taxon>
        <taxon>Streptophyta</taxon>
        <taxon>Embryophyta</taxon>
        <taxon>Tracheophyta</taxon>
        <taxon>Spermatophyta</taxon>
        <taxon>Magnoliopsida</taxon>
        <taxon>eudicotyledons</taxon>
        <taxon>Gunneridae</taxon>
        <taxon>Pentapetalae</taxon>
        <taxon>rosids</taxon>
        <taxon>malvids</taxon>
        <taxon>Malvales</taxon>
        <taxon>Malvaceae</taxon>
        <taxon>Malvoideae</taxon>
        <taxon>Gossypium</taxon>
    </lineage>
</organism>
<keyword evidence="3" id="KW-1185">Reference proteome</keyword>
<name>A0ABR0MN75_GOSAR</name>
<protein>
    <submittedName>
        <fullName evidence="2">Uncharacterized protein</fullName>
    </submittedName>
</protein>
<evidence type="ECO:0000313" key="3">
    <source>
        <dbReference type="Proteomes" id="UP001358586"/>
    </source>
</evidence>
<dbReference type="Proteomes" id="UP001358586">
    <property type="component" value="Chromosome 12"/>
</dbReference>